<evidence type="ECO:0000256" key="1">
    <source>
        <dbReference type="SAM" id="MobiDB-lite"/>
    </source>
</evidence>
<organism evidence="2 3">
    <name type="scientific">Ataeniobius toweri</name>
    <dbReference type="NCBI Taxonomy" id="208326"/>
    <lineage>
        <taxon>Eukaryota</taxon>
        <taxon>Metazoa</taxon>
        <taxon>Chordata</taxon>
        <taxon>Craniata</taxon>
        <taxon>Vertebrata</taxon>
        <taxon>Euteleostomi</taxon>
        <taxon>Actinopterygii</taxon>
        <taxon>Neopterygii</taxon>
        <taxon>Teleostei</taxon>
        <taxon>Neoteleostei</taxon>
        <taxon>Acanthomorphata</taxon>
        <taxon>Ovalentaria</taxon>
        <taxon>Atherinomorphae</taxon>
        <taxon>Cyprinodontiformes</taxon>
        <taxon>Goodeidae</taxon>
        <taxon>Ataeniobius</taxon>
    </lineage>
</organism>
<protein>
    <submittedName>
        <fullName evidence="2">Uncharacterized protein</fullName>
    </submittedName>
</protein>
<dbReference type="EMBL" id="JAHUTI010030903">
    <property type="protein sequence ID" value="MED6242372.1"/>
    <property type="molecule type" value="Genomic_DNA"/>
</dbReference>
<feature type="region of interest" description="Disordered" evidence="1">
    <location>
        <begin position="1"/>
        <end position="21"/>
    </location>
</feature>
<comment type="caution">
    <text evidence="2">The sequence shown here is derived from an EMBL/GenBank/DDBJ whole genome shotgun (WGS) entry which is preliminary data.</text>
</comment>
<sequence length="101" mass="11705">MAATSEHKQHGRNRHITQNPKFKHLTPEDHYNIDWLCVFCYLNYFHTAEFAVSQGKAVLWKRAAADGARTPLFYFVRISVEHMCSTEICETAGHTPQHVFN</sequence>
<evidence type="ECO:0000313" key="3">
    <source>
        <dbReference type="Proteomes" id="UP001345963"/>
    </source>
</evidence>
<evidence type="ECO:0000313" key="2">
    <source>
        <dbReference type="EMBL" id="MED6242372.1"/>
    </source>
</evidence>
<keyword evidence="3" id="KW-1185">Reference proteome</keyword>
<gene>
    <name evidence="2" type="ORF">ATANTOWER_003737</name>
</gene>
<reference evidence="2 3" key="1">
    <citation type="submission" date="2021-07" db="EMBL/GenBank/DDBJ databases">
        <authorList>
            <person name="Palmer J.M."/>
        </authorList>
    </citation>
    <scope>NUCLEOTIDE SEQUENCE [LARGE SCALE GENOMIC DNA]</scope>
    <source>
        <strain evidence="2 3">AT_MEX2019</strain>
        <tissue evidence="2">Muscle</tissue>
    </source>
</reference>
<proteinExistence type="predicted"/>
<accession>A0ABU7AVT0</accession>
<name>A0ABU7AVT0_9TELE</name>
<dbReference type="Proteomes" id="UP001345963">
    <property type="component" value="Unassembled WGS sequence"/>
</dbReference>